<keyword evidence="3" id="KW-1185">Reference proteome</keyword>
<protein>
    <submittedName>
        <fullName evidence="2">Uncharacterized protein (DUF885 family)</fullName>
    </submittedName>
</protein>
<dbReference type="PANTHER" id="PTHR33361">
    <property type="entry name" value="GLR0591 PROTEIN"/>
    <property type="match status" value="1"/>
</dbReference>
<gene>
    <name evidence="1" type="ORF">B0G92_0969</name>
    <name evidence="2" type="ORF">CLV50_0536</name>
</gene>
<evidence type="ECO:0000313" key="1">
    <source>
        <dbReference type="EMBL" id="PKW29336.1"/>
    </source>
</evidence>
<evidence type="ECO:0000313" key="4">
    <source>
        <dbReference type="Proteomes" id="UP000275027"/>
    </source>
</evidence>
<dbReference type="EMBL" id="PJND01000007">
    <property type="protein sequence ID" value="PKW29336.1"/>
    <property type="molecule type" value="Genomic_DNA"/>
</dbReference>
<dbReference type="PANTHER" id="PTHR33361:SF16">
    <property type="entry name" value="DUF885 DOMAIN-CONTAINING PROTEIN"/>
    <property type="match status" value="1"/>
</dbReference>
<organism evidence="2 4">
    <name type="scientific">Flavobacterium lindanitolerans</name>
    <dbReference type="NCBI Taxonomy" id="428988"/>
    <lineage>
        <taxon>Bacteria</taxon>
        <taxon>Pseudomonadati</taxon>
        <taxon>Bacteroidota</taxon>
        <taxon>Flavobacteriia</taxon>
        <taxon>Flavobacteriales</taxon>
        <taxon>Flavobacteriaceae</taxon>
        <taxon>Flavobacterium</taxon>
    </lineage>
</organism>
<proteinExistence type="predicted"/>
<dbReference type="EMBL" id="RCCB01000010">
    <property type="protein sequence ID" value="RLJ35164.1"/>
    <property type="molecule type" value="Genomic_DNA"/>
</dbReference>
<evidence type="ECO:0000313" key="2">
    <source>
        <dbReference type="EMBL" id="RLJ35164.1"/>
    </source>
</evidence>
<reference evidence="2 4" key="2">
    <citation type="submission" date="2018-10" db="EMBL/GenBank/DDBJ databases">
        <title>Genomic Encyclopedia of Archaeal and Bacterial Type Strains, Phase II (KMG-II): from individual species to whole genera.</title>
        <authorList>
            <person name="Goeker M."/>
        </authorList>
    </citation>
    <scope>NUCLEOTIDE SEQUENCE [LARGE SCALE GENOMIC DNA]</scope>
    <source>
        <strain evidence="2 4">DSM 21886</strain>
    </source>
</reference>
<dbReference type="Pfam" id="PF05960">
    <property type="entry name" value="DUF885"/>
    <property type="match status" value="1"/>
</dbReference>
<sequence length="618" mass="71309">MYFMFYYFLYISLSSTILHKFYKFIATMKKLLLMLCIITAGLQSCQKEKGEVSKKEDGKLKTILENYYQERLKLFPLEATSAGDNRYNNLLPNDLSDDYIAKIKAFFTKYKEELAKFDDSTLSENDKLSKAILAWECDANLEALTFRKDLMPINQFEGMPLMIGQYASGSSAQPFKTVEDYNNWLERLNGFNDWVITAEAKMKEGVSKGYVLPKALTLKVIPQLKDLAKEDKTHIFYAPLNAFPKTFTEDEKKTITDNYTKLITEKLVPSLKNLYNYVSTDYLAKSRTTSGINAIPQGDAYYKHLIKRYTTTDLTADEIHKLGLNEVARISAEMEKVKNQVGFKGNLKDFFNYVRDKKELMPFTEPQQVIDNFNAIHEKMKPNLDKLFDLKPKTPFVVKRTEAFREKSASAEYNPGSVDGTRPGIFYVPIPDVKKYNFYADEDLFLHEAIPGHHYQISLQQENTSLPEFRKTIWFNAYGEGWALYTESLGKELGLYQDPYQYFGMLSAEMHRAIRLVVDTGLHTKGWTREQAIQYSMENEAEPAESIVAEIERYMAIPGQALSYKIGQLKIRELRTKAEKELGAKFSIKEFHNQVLESGCLPLKILEDKINNWIQSKK</sequence>
<reference evidence="1 3" key="1">
    <citation type="submission" date="2017-12" db="EMBL/GenBank/DDBJ databases">
        <title>Genomic Encyclopedia of Type Strains, Phase III (KMG-III): the genomes of soil and plant-associated and newly described type strains.</title>
        <authorList>
            <person name="Whitman W."/>
        </authorList>
    </citation>
    <scope>NUCLEOTIDE SEQUENCE [LARGE SCALE GENOMIC DNA]</scope>
    <source>
        <strain evidence="1 3">IP-10</strain>
    </source>
</reference>
<comment type="caution">
    <text evidence="2">The sequence shown here is derived from an EMBL/GenBank/DDBJ whole genome shotgun (WGS) entry which is preliminary data.</text>
</comment>
<dbReference type="AlphaFoldDB" id="A0A497V8F7"/>
<name>A0A497V8F7_9FLAO</name>
<dbReference type="Proteomes" id="UP000275027">
    <property type="component" value="Unassembled WGS sequence"/>
</dbReference>
<accession>A0A497V8F7</accession>
<evidence type="ECO:0000313" key="3">
    <source>
        <dbReference type="Proteomes" id="UP000233767"/>
    </source>
</evidence>
<dbReference type="Proteomes" id="UP000233767">
    <property type="component" value="Unassembled WGS sequence"/>
</dbReference>
<dbReference type="InterPro" id="IPR010281">
    <property type="entry name" value="DUF885"/>
</dbReference>